<dbReference type="AlphaFoldDB" id="A0A517SNG3"/>
<dbReference type="InterPro" id="IPR010869">
    <property type="entry name" value="DUF1501"/>
</dbReference>
<dbReference type="EMBL" id="CP036272">
    <property type="protein sequence ID" value="QDT57661.1"/>
    <property type="molecule type" value="Genomic_DNA"/>
</dbReference>
<reference evidence="1 2" key="1">
    <citation type="submission" date="2019-02" db="EMBL/GenBank/DDBJ databases">
        <title>Deep-cultivation of Planctomycetes and their phenomic and genomic characterization uncovers novel biology.</title>
        <authorList>
            <person name="Wiegand S."/>
            <person name="Jogler M."/>
            <person name="Boedeker C."/>
            <person name="Pinto D."/>
            <person name="Vollmers J."/>
            <person name="Rivas-Marin E."/>
            <person name="Kohn T."/>
            <person name="Peeters S.H."/>
            <person name="Heuer A."/>
            <person name="Rast P."/>
            <person name="Oberbeckmann S."/>
            <person name="Bunk B."/>
            <person name="Jeske O."/>
            <person name="Meyerdierks A."/>
            <person name="Storesund J.E."/>
            <person name="Kallscheuer N."/>
            <person name="Luecker S."/>
            <person name="Lage O.M."/>
            <person name="Pohl T."/>
            <person name="Merkel B.J."/>
            <person name="Hornburger P."/>
            <person name="Mueller R.-W."/>
            <person name="Bruemmer F."/>
            <person name="Labrenz M."/>
            <person name="Spormann A.M."/>
            <person name="Op den Camp H."/>
            <person name="Overmann J."/>
            <person name="Amann R."/>
            <person name="Jetten M.S.M."/>
            <person name="Mascher T."/>
            <person name="Medema M.H."/>
            <person name="Devos D.P."/>
            <person name="Kaster A.-K."/>
            <person name="Ovreas L."/>
            <person name="Rohde M."/>
            <person name="Galperin M.Y."/>
            <person name="Jogler C."/>
        </authorList>
    </citation>
    <scope>NUCLEOTIDE SEQUENCE [LARGE SCALE GENOMIC DNA]</scope>
    <source>
        <strain evidence="1 2">SV_7m_r</strain>
    </source>
</reference>
<accession>A0A517SNG3</accession>
<dbReference type="InterPro" id="IPR017850">
    <property type="entry name" value="Alkaline_phosphatase_core_sf"/>
</dbReference>
<gene>
    <name evidence="1" type="ORF">SV7mr_01440</name>
</gene>
<proteinExistence type="predicted"/>
<evidence type="ECO:0000313" key="2">
    <source>
        <dbReference type="Proteomes" id="UP000315003"/>
    </source>
</evidence>
<protein>
    <recommendedName>
        <fullName evidence="3">Sulfatase</fullName>
    </recommendedName>
</protein>
<dbReference type="Pfam" id="PF07394">
    <property type="entry name" value="DUF1501"/>
    <property type="match status" value="1"/>
</dbReference>
<dbReference type="PANTHER" id="PTHR43737">
    <property type="entry name" value="BLL7424 PROTEIN"/>
    <property type="match status" value="1"/>
</dbReference>
<dbReference type="PANTHER" id="PTHR43737:SF1">
    <property type="entry name" value="DUF1501 DOMAIN-CONTAINING PROTEIN"/>
    <property type="match status" value="1"/>
</dbReference>
<dbReference type="Proteomes" id="UP000315003">
    <property type="component" value="Chromosome"/>
</dbReference>
<organism evidence="1 2">
    <name type="scientific">Stieleria bergensis</name>
    <dbReference type="NCBI Taxonomy" id="2528025"/>
    <lineage>
        <taxon>Bacteria</taxon>
        <taxon>Pseudomonadati</taxon>
        <taxon>Planctomycetota</taxon>
        <taxon>Planctomycetia</taxon>
        <taxon>Pirellulales</taxon>
        <taxon>Pirellulaceae</taxon>
        <taxon>Stieleria</taxon>
    </lineage>
</organism>
<evidence type="ECO:0000313" key="1">
    <source>
        <dbReference type="EMBL" id="QDT57661.1"/>
    </source>
</evidence>
<dbReference type="SUPFAM" id="SSF53649">
    <property type="entry name" value="Alkaline phosphatase-like"/>
    <property type="match status" value="1"/>
</dbReference>
<evidence type="ECO:0008006" key="3">
    <source>
        <dbReference type="Google" id="ProtNLM"/>
    </source>
</evidence>
<keyword evidence="2" id="KW-1185">Reference proteome</keyword>
<name>A0A517SNG3_9BACT</name>
<dbReference type="RefSeq" id="WP_419187928.1">
    <property type="nucleotide sequence ID" value="NZ_CP036272.1"/>
</dbReference>
<sequence length="477" mass="52667">MTLIALVNLCLTFYHTYRRMNSASNQSNQGFPSSVRAHRRDVRAHRRDVLRVGSLALGGLTLADLFRAQGVRGDQKWYDSVDGPAKSVIQIILPGAVSAQESWNPKPESPLEYRGPFGVNQTSVSGIVLGEMMPQTAKVVDKLTILRSVVGKIPDHGAGQYHMFRGYPMTPALKHPTIGSVVNHEYQSRGELPGYLVIGDSKDETGYLSPKYGPFTTGADPASSGFQVRDLRLPGGVTMDAFESRKRMRDAINAQFRALESNASPLDTMDAYYQRAYRMMTSQSVRDAFDLSKEPEQIKQRYGKDQFYRGSGSQAALRMLLARRLVEAGARFVTLRYGQWDDHSALQTSFEQQMPAFDHAFAALINDLDERGLLDSTLVWVASEFGRTPKINQVAGRDHWSRVFSIAMAGGGLKRGMIYGDSDATSTDPARDAVPLADLHATIYRQIGINSDKELMTAGKRPIEIIDGGKPIDAIVA</sequence>